<reference evidence="2" key="1">
    <citation type="journal article" date="2019" name="Int. J. Syst. Evol. Microbiol.">
        <title>The Global Catalogue of Microorganisms (GCM) 10K type strain sequencing project: providing services to taxonomists for standard genome sequencing and annotation.</title>
        <authorList>
            <consortium name="The Broad Institute Genomics Platform"/>
            <consortium name="The Broad Institute Genome Sequencing Center for Infectious Disease"/>
            <person name="Wu L."/>
            <person name="Ma J."/>
        </authorList>
    </citation>
    <scope>NUCLEOTIDE SEQUENCE [LARGE SCALE GENOMIC DNA]</scope>
    <source>
        <strain evidence="2">CECT 7956</strain>
    </source>
</reference>
<comment type="caution">
    <text evidence="1">The sequence shown here is derived from an EMBL/GenBank/DDBJ whole genome shotgun (WGS) entry which is preliminary data.</text>
</comment>
<sequence length="467" mass="52962">MKLKSLTLGISIAFLMLNCNPKEILEPTIDFPAFVVIDGDTVKTRDDKDKISKRKLLSIITEGDAVILPTGAKLKKQKYDKKNEEILKLGIDDPDLKSKPLRVVASGSGGGYTNYNNESIEFSLPNLIANQMGVEFNNPYFDINDYNGGWAYVNSNDNLTGGPVPKFKVARNNLAVEFIDLDGNPVLTKIKKNTRIDNFVDVTGFGNGYNQGGDLPMSVHYKRFDTNMKYDQRVLQEKFDFLIDISTNDDQIIKNGFDGYIPRKIEYVSPGGIPSQIPNAKLDFFSDIAKRKNVKGIIISGLITSPNLSLNIVSVDMVRKELEKYQKGFLLNQNAIRILPDSKIDSLLGTKVNMNIKPFIRNDEKITNYTNWEATETIKIYDKPIKSKLANQMLWPELDLNYIYVQVYLGKYITHDEVKIDYKDLFEDNFRGNSKLRNIIIANEALIAINAHYGTTFPLYNTRDFLK</sequence>
<evidence type="ECO:0000313" key="1">
    <source>
        <dbReference type="EMBL" id="MFC3809062.1"/>
    </source>
</evidence>
<protein>
    <submittedName>
        <fullName evidence="1">Uncharacterized protein</fullName>
    </submittedName>
</protein>
<accession>A0ABV7YSQ8</accession>
<gene>
    <name evidence="1" type="ORF">ACFOOI_00230</name>
</gene>
<dbReference type="EMBL" id="JBHRYQ010000001">
    <property type="protein sequence ID" value="MFC3809062.1"/>
    <property type="molecule type" value="Genomic_DNA"/>
</dbReference>
<proteinExistence type="predicted"/>
<evidence type="ECO:0000313" key="2">
    <source>
        <dbReference type="Proteomes" id="UP001595616"/>
    </source>
</evidence>
<organism evidence="1 2">
    <name type="scientific">Lacihabitans lacunae</name>
    <dbReference type="NCBI Taxonomy" id="1028214"/>
    <lineage>
        <taxon>Bacteria</taxon>
        <taxon>Pseudomonadati</taxon>
        <taxon>Bacteroidota</taxon>
        <taxon>Cytophagia</taxon>
        <taxon>Cytophagales</taxon>
        <taxon>Leadbetterellaceae</taxon>
        <taxon>Lacihabitans</taxon>
    </lineage>
</organism>
<keyword evidence="2" id="KW-1185">Reference proteome</keyword>
<dbReference type="RefSeq" id="WP_379833566.1">
    <property type="nucleotide sequence ID" value="NZ_JBHRYQ010000001.1"/>
</dbReference>
<name>A0ABV7YSQ8_9BACT</name>
<dbReference type="Proteomes" id="UP001595616">
    <property type="component" value="Unassembled WGS sequence"/>
</dbReference>